<dbReference type="SUPFAM" id="SSF53474">
    <property type="entry name" value="alpha/beta-Hydrolases"/>
    <property type="match status" value="2"/>
</dbReference>
<evidence type="ECO:0000313" key="8">
    <source>
        <dbReference type="Proteomes" id="UP001148838"/>
    </source>
</evidence>
<sequence length="445" mass="49000">MPRSAADDVVVVVEQGALRGARDPAGYYGFRGFRTPSRRWAPSGSGTRCVTRDVVDVQLPAESVDKPKAVMVWIHGGGFYMGSGNTRINGPEYLMTGDVVLVTFNYRLGALGFLSTEDGQTCSNCGLKDQAVALRWVQRNIAQFGGDPHNVTIFGVSAGGGSVHFHLLSPMSRGLFHRAIAMSGVALNPWALVEAPRDRAFRLGAVLGCHTTDSTELVRFLRSVPARELIENVEKAQTPERVNEMKVIMLAESGSSAESYPAFARNVLTEKPQPGNLSQPGFEPGPTHCTVRHANRYSTAVDFSGRLIQEKASNLMFFAPTLEKGAEQGAEVFVPGQPLDLMRAGLFHKVPFVSGITSHEGMLVMRALSRDPAFLSYLNNDYEYLVPYSLKLKKGSPKSQEVAQRIKKFYFGDKPISRETLQPLFDLSFDCISENNRYLRFHIAF</sequence>
<dbReference type="Gene3D" id="3.40.50.1820">
    <property type="entry name" value="alpha/beta hydrolase"/>
    <property type="match status" value="1"/>
</dbReference>
<dbReference type="PANTHER" id="PTHR43142:SF1">
    <property type="entry name" value="CARBOXYLIC ESTER HYDROLASE"/>
    <property type="match status" value="1"/>
</dbReference>
<evidence type="ECO:0000256" key="2">
    <source>
        <dbReference type="ARBA" id="ARBA00022487"/>
    </source>
</evidence>
<dbReference type="InterPro" id="IPR019826">
    <property type="entry name" value="Carboxylesterase_B_AS"/>
</dbReference>
<name>A0ABQ8TV00_PERAM</name>
<accession>A0ABQ8TV00</accession>
<feature type="domain" description="Carboxylesterase type B" evidence="6">
    <location>
        <begin position="56"/>
        <end position="248"/>
    </location>
</feature>
<dbReference type="PROSITE" id="PS00122">
    <property type="entry name" value="CARBOXYLESTERASE_B_1"/>
    <property type="match status" value="1"/>
</dbReference>
<dbReference type="Pfam" id="PF00135">
    <property type="entry name" value="COesterase"/>
    <property type="match status" value="1"/>
</dbReference>
<comment type="caution">
    <text evidence="7">The sequence shown here is derived from an EMBL/GenBank/DDBJ whole genome shotgun (WGS) entry which is preliminary data.</text>
</comment>
<dbReference type="EMBL" id="JAJSOF020000003">
    <property type="protein sequence ID" value="KAJ4450567.1"/>
    <property type="molecule type" value="Genomic_DNA"/>
</dbReference>
<reference evidence="7 8" key="1">
    <citation type="journal article" date="2022" name="Allergy">
        <title>Genome assembly and annotation of Periplaneta americana reveal a comprehensive cockroach allergen profile.</title>
        <authorList>
            <person name="Wang L."/>
            <person name="Xiong Q."/>
            <person name="Saelim N."/>
            <person name="Wang L."/>
            <person name="Nong W."/>
            <person name="Wan A.T."/>
            <person name="Shi M."/>
            <person name="Liu X."/>
            <person name="Cao Q."/>
            <person name="Hui J.H.L."/>
            <person name="Sookrung N."/>
            <person name="Leung T.F."/>
            <person name="Tungtrongchitr A."/>
            <person name="Tsui S.K.W."/>
        </authorList>
    </citation>
    <scope>NUCLEOTIDE SEQUENCE [LARGE SCALE GENOMIC DNA]</scope>
    <source>
        <strain evidence="7">PWHHKU_190912</strain>
    </source>
</reference>
<evidence type="ECO:0000256" key="1">
    <source>
        <dbReference type="ARBA" id="ARBA00005964"/>
    </source>
</evidence>
<comment type="similarity">
    <text evidence="1 5">Belongs to the type-B carboxylesterase/lipase family.</text>
</comment>
<keyword evidence="3 5" id="KW-0378">Hydrolase</keyword>
<proteinExistence type="inferred from homology"/>
<dbReference type="InterPro" id="IPR029058">
    <property type="entry name" value="AB_hydrolase_fold"/>
</dbReference>
<evidence type="ECO:0000256" key="3">
    <source>
        <dbReference type="ARBA" id="ARBA00022801"/>
    </source>
</evidence>
<organism evidence="7 8">
    <name type="scientific">Periplaneta americana</name>
    <name type="common">American cockroach</name>
    <name type="synonym">Blatta americana</name>
    <dbReference type="NCBI Taxonomy" id="6978"/>
    <lineage>
        <taxon>Eukaryota</taxon>
        <taxon>Metazoa</taxon>
        <taxon>Ecdysozoa</taxon>
        <taxon>Arthropoda</taxon>
        <taxon>Hexapoda</taxon>
        <taxon>Insecta</taxon>
        <taxon>Pterygota</taxon>
        <taxon>Neoptera</taxon>
        <taxon>Polyneoptera</taxon>
        <taxon>Dictyoptera</taxon>
        <taxon>Blattodea</taxon>
        <taxon>Blattoidea</taxon>
        <taxon>Blattidae</taxon>
        <taxon>Blattinae</taxon>
        <taxon>Periplaneta</taxon>
    </lineage>
</organism>
<protein>
    <recommendedName>
        <fullName evidence="5">Carboxylic ester hydrolase</fullName>
        <ecNumber evidence="5">3.1.1.-</ecNumber>
    </recommendedName>
</protein>
<keyword evidence="4" id="KW-0325">Glycoprotein</keyword>
<evidence type="ECO:0000313" key="7">
    <source>
        <dbReference type="EMBL" id="KAJ4450567.1"/>
    </source>
</evidence>
<keyword evidence="2" id="KW-0719">Serine esterase</keyword>
<dbReference type="Proteomes" id="UP001148838">
    <property type="component" value="Unassembled WGS sequence"/>
</dbReference>
<gene>
    <name evidence="7" type="ORF">ANN_01994</name>
</gene>
<evidence type="ECO:0000259" key="6">
    <source>
        <dbReference type="Pfam" id="PF00135"/>
    </source>
</evidence>
<dbReference type="EC" id="3.1.1.-" evidence="5"/>
<evidence type="ECO:0000256" key="5">
    <source>
        <dbReference type="RuleBase" id="RU361235"/>
    </source>
</evidence>
<dbReference type="PANTHER" id="PTHR43142">
    <property type="entry name" value="CARBOXYLIC ESTER HYDROLASE"/>
    <property type="match status" value="1"/>
</dbReference>
<evidence type="ECO:0000256" key="4">
    <source>
        <dbReference type="ARBA" id="ARBA00023180"/>
    </source>
</evidence>
<keyword evidence="8" id="KW-1185">Reference proteome</keyword>
<dbReference type="InterPro" id="IPR002018">
    <property type="entry name" value="CarbesteraseB"/>
</dbReference>